<dbReference type="OrthoDB" id="9814826at2"/>
<dbReference type="InterPro" id="IPR036388">
    <property type="entry name" value="WH-like_DNA-bd_sf"/>
</dbReference>
<protein>
    <submittedName>
        <fullName evidence="3">PadR family transcriptional regulator</fullName>
    </submittedName>
</protein>
<dbReference type="EMBL" id="SAWZ01000003">
    <property type="protein sequence ID" value="RXR06555.1"/>
    <property type="molecule type" value="Genomic_DNA"/>
</dbReference>
<dbReference type="Gene3D" id="1.10.10.10">
    <property type="entry name" value="Winged helix-like DNA-binding domain superfamily/Winged helix DNA-binding domain"/>
    <property type="match status" value="1"/>
</dbReference>
<comment type="caution">
    <text evidence="3">The sequence shown here is derived from an EMBL/GenBank/DDBJ whole genome shotgun (WGS) entry which is preliminary data.</text>
</comment>
<keyword evidence="4" id="KW-1185">Reference proteome</keyword>
<evidence type="ECO:0000313" key="3">
    <source>
        <dbReference type="EMBL" id="RXR06555.1"/>
    </source>
</evidence>
<dbReference type="Pfam" id="PF03551">
    <property type="entry name" value="PadR"/>
    <property type="match status" value="1"/>
</dbReference>
<dbReference type="InterPro" id="IPR005149">
    <property type="entry name" value="Tscrpt_reg_PadR_N"/>
</dbReference>
<feature type="compositionally biased region" description="Pro residues" evidence="1">
    <location>
        <begin position="1"/>
        <end position="10"/>
    </location>
</feature>
<dbReference type="PANTHER" id="PTHR43252">
    <property type="entry name" value="TRANSCRIPTIONAL REGULATOR YQJI"/>
    <property type="match status" value="1"/>
</dbReference>
<evidence type="ECO:0000256" key="1">
    <source>
        <dbReference type="SAM" id="MobiDB-lite"/>
    </source>
</evidence>
<feature type="region of interest" description="Disordered" evidence="1">
    <location>
        <begin position="1"/>
        <end position="21"/>
    </location>
</feature>
<organism evidence="3 4">
    <name type="scientific">Pseudoxanthomonas composti</name>
    <dbReference type="NCBI Taxonomy" id="2137479"/>
    <lineage>
        <taxon>Bacteria</taxon>
        <taxon>Pseudomonadati</taxon>
        <taxon>Pseudomonadota</taxon>
        <taxon>Gammaproteobacteria</taxon>
        <taxon>Lysobacterales</taxon>
        <taxon>Lysobacteraceae</taxon>
        <taxon>Pseudoxanthomonas</taxon>
    </lineage>
</organism>
<proteinExistence type="predicted"/>
<reference evidence="3 4" key="1">
    <citation type="submission" date="2019-01" db="EMBL/GenBank/DDBJ databases">
        <title>Pseudoxanthomonas composti sp. nov., isolated from compost.</title>
        <authorList>
            <person name="Yang G."/>
        </authorList>
    </citation>
    <scope>NUCLEOTIDE SEQUENCE [LARGE SCALE GENOMIC DNA]</scope>
    <source>
        <strain evidence="3 4">GSS15</strain>
    </source>
</reference>
<dbReference type="PANTHER" id="PTHR43252:SF7">
    <property type="entry name" value="TRANSCRIPTIONAL REGULATOR YQJI"/>
    <property type="match status" value="1"/>
</dbReference>
<evidence type="ECO:0000313" key="4">
    <source>
        <dbReference type="Proteomes" id="UP000289784"/>
    </source>
</evidence>
<dbReference type="SUPFAM" id="SSF46785">
    <property type="entry name" value="Winged helix' DNA-binding domain"/>
    <property type="match status" value="1"/>
</dbReference>
<feature type="domain" description="Transcription regulator PadR N-terminal" evidence="2">
    <location>
        <begin position="31"/>
        <end position="99"/>
    </location>
</feature>
<gene>
    <name evidence="3" type="ORF">EPA99_07900</name>
</gene>
<name>A0A4Q1JWK9_9GAMM</name>
<dbReference type="RefSeq" id="WP_129470662.1">
    <property type="nucleotide sequence ID" value="NZ_SAWZ01000003.1"/>
</dbReference>
<dbReference type="InterPro" id="IPR036390">
    <property type="entry name" value="WH_DNA-bd_sf"/>
</dbReference>
<accession>A0A4Q1JWK9</accession>
<dbReference type="Proteomes" id="UP000289784">
    <property type="component" value="Unassembled WGS sequence"/>
</dbReference>
<evidence type="ECO:0000259" key="2">
    <source>
        <dbReference type="Pfam" id="PF03551"/>
    </source>
</evidence>
<sequence>MRPGSLPPQPSDSRRGGGRRRLAHGDLPLLLLSLIAGQPRHGYELIQLIADTFHGHYTPSAGTVYPALAQLVEAGHINATEDGSRKRYALTEAGREFMRAQAELMQQMQARTSHSARMVLKASVPPAVRDGMEQIKQALGTRLGRWDQASIAHAVQALRRAAREIDAGPAQPHDSLD</sequence>
<dbReference type="AlphaFoldDB" id="A0A4Q1JWK9"/>